<dbReference type="AlphaFoldDB" id="A0A7X2IUW8"/>
<name>A0A7X2IUW8_9BURK</name>
<evidence type="ECO:0000256" key="1">
    <source>
        <dbReference type="SAM" id="SignalP"/>
    </source>
</evidence>
<reference evidence="2 3" key="1">
    <citation type="submission" date="2019-11" db="EMBL/GenBank/DDBJ databases">
        <title>Novel species isolated from a subtropical stream in China.</title>
        <authorList>
            <person name="Lu H."/>
        </authorList>
    </citation>
    <scope>NUCLEOTIDE SEQUENCE [LARGE SCALE GENOMIC DNA]</scope>
    <source>
        <strain evidence="2 3">FT92W</strain>
    </source>
</reference>
<feature type="signal peptide" evidence="1">
    <location>
        <begin position="1"/>
        <end position="21"/>
    </location>
</feature>
<keyword evidence="3" id="KW-1185">Reference proteome</keyword>
<comment type="caution">
    <text evidence="2">The sequence shown here is derived from an EMBL/GenBank/DDBJ whole genome shotgun (WGS) entry which is preliminary data.</text>
</comment>
<dbReference type="RefSeq" id="WP_154382002.1">
    <property type="nucleotide sequence ID" value="NZ_WKJJ01000033.1"/>
</dbReference>
<protein>
    <submittedName>
        <fullName evidence="2">Uncharacterized protein</fullName>
    </submittedName>
</protein>
<dbReference type="Proteomes" id="UP000446768">
    <property type="component" value="Unassembled WGS sequence"/>
</dbReference>
<feature type="chain" id="PRO_5030785955" evidence="1">
    <location>
        <begin position="22"/>
        <end position="181"/>
    </location>
</feature>
<keyword evidence="1" id="KW-0732">Signal</keyword>
<gene>
    <name evidence="2" type="ORF">GJ700_32610</name>
</gene>
<organism evidence="2 3">
    <name type="scientific">Pseudoduganella rivuli</name>
    <dbReference type="NCBI Taxonomy" id="2666085"/>
    <lineage>
        <taxon>Bacteria</taxon>
        <taxon>Pseudomonadati</taxon>
        <taxon>Pseudomonadota</taxon>
        <taxon>Betaproteobacteria</taxon>
        <taxon>Burkholderiales</taxon>
        <taxon>Oxalobacteraceae</taxon>
        <taxon>Telluria group</taxon>
        <taxon>Pseudoduganella</taxon>
    </lineage>
</organism>
<sequence>MKMMNGVFLSLTCLFSSPVLAATSVPADEILELVRQDAKPAFGEMKEDIYLPDVKISSALLELLGPSINESPEAFGNYMMIYGCRVQSCTEKAAVIVDFEKKRIAAAGLINFHCKKSTEKGENRLKSRVSCEKSPILNTYLFTGKNKTQDDNNSDLLLSKIHQWATTHSYEREVLKKISRK</sequence>
<evidence type="ECO:0000313" key="3">
    <source>
        <dbReference type="Proteomes" id="UP000446768"/>
    </source>
</evidence>
<proteinExistence type="predicted"/>
<evidence type="ECO:0000313" key="2">
    <source>
        <dbReference type="EMBL" id="MRV76464.1"/>
    </source>
</evidence>
<accession>A0A7X2IUW8</accession>
<dbReference type="EMBL" id="WKJJ01000033">
    <property type="protein sequence ID" value="MRV76464.1"/>
    <property type="molecule type" value="Genomic_DNA"/>
</dbReference>